<name>A0A077NNH1_XENBV</name>
<accession>A0A077NNH1</accession>
<dbReference type="AlphaFoldDB" id="A0A077NNH1"/>
<evidence type="ECO:0000313" key="2">
    <source>
        <dbReference type="Proteomes" id="UP000028487"/>
    </source>
</evidence>
<reference evidence="1" key="1">
    <citation type="submission" date="2013-07" db="EMBL/GenBank/DDBJ databases">
        <title>Sub-species coevolution in mutualistic symbiosis.</title>
        <authorList>
            <person name="Murfin K."/>
            <person name="Klassen J."/>
            <person name="Lee M."/>
            <person name="Forst S."/>
            <person name="Stock P."/>
            <person name="Goodrich-Blair H."/>
        </authorList>
    </citation>
    <scope>NUCLEOTIDE SEQUENCE [LARGE SCALE GENOMIC DNA]</scope>
    <source>
        <strain evidence="1">Feltiae Moldova</strain>
    </source>
</reference>
<gene>
    <name evidence="1" type="ORF">XBFM1_1630013</name>
</gene>
<sequence length="47" mass="5321">MVVQQVNLHSDIECLTITGEAYNLFQINVSNCFIIEINLHVAPLYIS</sequence>
<proteinExistence type="predicted"/>
<dbReference type="EMBL" id="CBSV010000072">
    <property type="protein sequence ID" value="CDH00415.1"/>
    <property type="molecule type" value="Genomic_DNA"/>
</dbReference>
<evidence type="ECO:0000313" key="1">
    <source>
        <dbReference type="EMBL" id="CDH00415.1"/>
    </source>
</evidence>
<dbReference type="HOGENOM" id="CLU_3174933_0_0_6"/>
<comment type="caution">
    <text evidence="1">The sequence shown here is derived from an EMBL/GenBank/DDBJ whole genome shotgun (WGS) entry which is preliminary data.</text>
</comment>
<organism evidence="1 2">
    <name type="scientific">Xenorhabdus bovienii str. feltiae Moldova</name>
    <dbReference type="NCBI Taxonomy" id="1398200"/>
    <lineage>
        <taxon>Bacteria</taxon>
        <taxon>Pseudomonadati</taxon>
        <taxon>Pseudomonadota</taxon>
        <taxon>Gammaproteobacteria</taxon>
        <taxon>Enterobacterales</taxon>
        <taxon>Morganellaceae</taxon>
        <taxon>Xenorhabdus</taxon>
    </lineage>
</organism>
<protein>
    <submittedName>
        <fullName evidence="1">Uncharacterized protein</fullName>
    </submittedName>
</protein>
<dbReference type="Proteomes" id="UP000028487">
    <property type="component" value="Unassembled WGS sequence"/>
</dbReference>